<evidence type="ECO:0000313" key="4">
    <source>
        <dbReference type="EMBL" id="KAK6309288.1"/>
    </source>
</evidence>
<dbReference type="InterPro" id="IPR027443">
    <property type="entry name" value="IPNS-like_sf"/>
</dbReference>
<comment type="subcellular location">
    <subcellularLocation>
        <location evidence="1">Membrane</location>
        <topology evidence="1">Multi-pass membrane protein</topology>
    </subcellularLocation>
</comment>
<name>A0AAN8QSE2_9TELE</name>
<evidence type="ECO:0000313" key="5">
    <source>
        <dbReference type="Proteomes" id="UP001356427"/>
    </source>
</evidence>
<reference evidence="4 5" key="1">
    <citation type="submission" date="2021-04" db="EMBL/GenBank/DDBJ databases">
        <authorList>
            <person name="De Guttry C."/>
            <person name="Zahm M."/>
            <person name="Klopp C."/>
            <person name="Cabau C."/>
            <person name="Louis A."/>
            <person name="Berthelot C."/>
            <person name="Parey E."/>
            <person name="Roest Crollius H."/>
            <person name="Montfort J."/>
            <person name="Robinson-Rechavi M."/>
            <person name="Bucao C."/>
            <person name="Bouchez O."/>
            <person name="Gislard M."/>
            <person name="Lluch J."/>
            <person name="Milhes M."/>
            <person name="Lampietro C."/>
            <person name="Lopez Roques C."/>
            <person name="Donnadieu C."/>
            <person name="Braasch I."/>
            <person name="Desvignes T."/>
            <person name="Postlethwait J."/>
            <person name="Bobe J."/>
            <person name="Wedekind C."/>
            <person name="Guiguen Y."/>
        </authorList>
    </citation>
    <scope>NUCLEOTIDE SEQUENCE [LARGE SCALE GENOMIC DNA]</scope>
    <source>
        <strain evidence="4">Cs_M1</strain>
        <tissue evidence="4">Blood</tissue>
    </source>
</reference>
<dbReference type="GO" id="GO:0015833">
    <property type="term" value="P:peptide transport"/>
    <property type="evidence" value="ECO:0007669"/>
    <property type="project" value="UniProtKB-KW"/>
</dbReference>
<feature type="transmembrane region" description="Helical" evidence="3">
    <location>
        <begin position="245"/>
        <end position="263"/>
    </location>
</feature>
<dbReference type="SUPFAM" id="SSF51197">
    <property type="entry name" value="Clavaminate synthase-like"/>
    <property type="match status" value="1"/>
</dbReference>
<keyword evidence="3" id="KW-0472">Membrane</keyword>
<accession>A0AAN8QSE2</accession>
<comment type="caution">
    <text evidence="4">The sequence shown here is derived from an EMBL/GenBank/DDBJ whole genome shotgun (WGS) entry which is preliminary data.</text>
</comment>
<dbReference type="PANTHER" id="PTHR11654">
    <property type="entry name" value="OLIGOPEPTIDE TRANSPORTER-RELATED"/>
    <property type="match status" value="1"/>
</dbReference>
<keyword evidence="3" id="KW-1133">Transmembrane helix</keyword>
<dbReference type="Proteomes" id="UP001356427">
    <property type="component" value="Unassembled WGS sequence"/>
</dbReference>
<protein>
    <recommendedName>
        <fullName evidence="6">Solute carrier family 15 member 5</fullName>
    </recommendedName>
</protein>
<gene>
    <name evidence="4" type="ORF">J4Q44_G00207510</name>
</gene>
<dbReference type="Gene3D" id="1.20.1250.20">
    <property type="entry name" value="MFS general substrate transporter like domains"/>
    <property type="match status" value="1"/>
</dbReference>
<feature type="transmembrane region" description="Helical" evidence="3">
    <location>
        <begin position="205"/>
        <end position="225"/>
    </location>
</feature>
<keyword evidence="3" id="KW-0812">Transmembrane</keyword>
<feature type="transmembrane region" description="Helical" evidence="3">
    <location>
        <begin position="114"/>
        <end position="132"/>
    </location>
</feature>
<evidence type="ECO:0000256" key="2">
    <source>
        <dbReference type="ARBA" id="ARBA00022856"/>
    </source>
</evidence>
<evidence type="ECO:0000256" key="3">
    <source>
        <dbReference type="SAM" id="Phobius"/>
    </source>
</evidence>
<feature type="transmembrane region" description="Helical" evidence="3">
    <location>
        <begin position="73"/>
        <end position="94"/>
    </location>
</feature>
<keyword evidence="2" id="KW-0813">Transport</keyword>
<sequence>MINEEGDENGSTLRSLYYPAVRSDRVKEGQLRCGEHSDYGSITLVFQSQEGGLQIPAGYYIQTMNSNLHLNSFLLPFGAMNVISILPLLLLAPLMECVTSCYLSMEKTAFSPAMLGHACAALSVLVAGLSEVHRKGYPLTEQALSGKVLQVSSVACFQLAPQYILLGLAEALVTPAWDLPLFSVPGSVISFHLTPSHFRGISLHFLTLSYGGGCFLGALIIQLVYLLSGGNFYPNTLHEGNLEHFFFFLAMLMTINTLVFWWISSRYLDLSVVQSRGVGSSLLAEKLLQYKTCLRFYDTMERSSTTSSIETVL</sequence>
<dbReference type="EMBL" id="JAGTTL010000018">
    <property type="protein sequence ID" value="KAK6309288.1"/>
    <property type="molecule type" value="Genomic_DNA"/>
</dbReference>
<keyword evidence="2" id="KW-0653">Protein transport</keyword>
<proteinExistence type="predicted"/>
<dbReference type="GO" id="GO:0016020">
    <property type="term" value="C:membrane"/>
    <property type="evidence" value="ECO:0007669"/>
    <property type="project" value="UniProtKB-SubCell"/>
</dbReference>
<dbReference type="AlphaFoldDB" id="A0AAN8QSE2"/>
<dbReference type="InterPro" id="IPR036259">
    <property type="entry name" value="MFS_trans_sf"/>
</dbReference>
<evidence type="ECO:0000256" key="1">
    <source>
        <dbReference type="ARBA" id="ARBA00004141"/>
    </source>
</evidence>
<evidence type="ECO:0008006" key="6">
    <source>
        <dbReference type="Google" id="ProtNLM"/>
    </source>
</evidence>
<keyword evidence="5" id="KW-1185">Reference proteome</keyword>
<organism evidence="4 5">
    <name type="scientific">Coregonus suidteri</name>
    <dbReference type="NCBI Taxonomy" id="861788"/>
    <lineage>
        <taxon>Eukaryota</taxon>
        <taxon>Metazoa</taxon>
        <taxon>Chordata</taxon>
        <taxon>Craniata</taxon>
        <taxon>Vertebrata</taxon>
        <taxon>Euteleostomi</taxon>
        <taxon>Actinopterygii</taxon>
        <taxon>Neopterygii</taxon>
        <taxon>Teleostei</taxon>
        <taxon>Protacanthopterygii</taxon>
        <taxon>Salmoniformes</taxon>
        <taxon>Salmonidae</taxon>
        <taxon>Coregoninae</taxon>
        <taxon>Coregonus</taxon>
    </lineage>
</organism>
<dbReference type="Gene3D" id="2.60.120.330">
    <property type="entry name" value="B-lactam Antibiotic, Isopenicillin N Synthase, Chain"/>
    <property type="match status" value="1"/>
</dbReference>
<keyword evidence="2" id="KW-0571">Peptide transport</keyword>